<evidence type="ECO:0000256" key="2">
    <source>
        <dbReference type="ARBA" id="ARBA00004418"/>
    </source>
</evidence>
<dbReference type="CDD" id="cd10839">
    <property type="entry name" value="cpPDZ1_DegP-like"/>
    <property type="match status" value="1"/>
</dbReference>
<keyword evidence="6 17" id="KW-0645">Protease</keyword>
<evidence type="ECO:0000256" key="9">
    <source>
        <dbReference type="ARBA" id="ARBA00022764"/>
    </source>
</evidence>
<keyword evidence="11" id="KW-0720">Serine protease</keyword>
<dbReference type="Gene3D" id="2.40.10.120">
    <property type="match status" value="1"/>
</dbReference>
<dbReference type="Proteomes" id="UP000581135">
    <property type="component" value="Unassembled WGS sequence"/>
</dbReference>
<feature type="binding site" evidence="15">
    <location>
        <position position="145"/>
    </location>
    <ligand>
        <name>substrate</name>
    </ligand>
</feature>
<keyword evidence="9" id="KW-0574">Periplasm</keyword>
<dbReference type="PANTHER" id="PTHR22939:SF130">
    <property type="entry name" value="PERIPLASMIC SERINE ENDOPROTEASE DEGP-LIKE-RELATED"/>
    <property type="match status" value="1"/>
</dbReference>
<evidence type="ECO:0000256" key="3">
    <source>
        <dbReference type="ARBA" id="ARBA00010541"/>
    </source>
</evidence>
<evidence type="ECO:0000256" key="10">
    <source>
        <dbReference type="ARBA" id="ARBA00022801"/>
    </source>
</evidence>
<evidence type="ECO:0000259" key="16">
    <source>
        <dbReference type="PROSITE" id="PS50106"/>
    </source>
</evidence>
<protein>
    <recommendedName>
        <fullName evidence="5">Probable periplasmic serine endoprotease DegP-like</fullName>
        <ecNumber evidence="4">3.4.21.107</ecNumber>
    </recommendedName>
    <alternativeName>
        <fullName evidence="13">Protease Do</fullName>
    </alternativeName>
</protein>
<dbReference type="EMBL" id="JACHXA010000011">
    <property type="protein sequence ID" value="MBB3066921.1"/>
    <property type="molecule type" value="Genomic_DNA"/>
</dbReference>
<dbReference type="InterPro" id="IPR036034">
    <property type="entry name" value="PDZ_sf"/>
</dbReference>
<accession>A0A839SVU6</accession>
<name>A0A839SVU6_9PROT</name>
<dbReference type="InterPro" id="IPR009003">
    <property type="entry name" value="Peptidase_S1_PA"/>
</dbReference>
<dbReference type="NCBIfam" id="TIGR02037">
    <property type="entry name" value="degP_htrA_DO"/>
    <property type="match status" value="1"/>
</dbReference>
<comment type="similarity">
    <text evidence="3">Belongs to the peptidase S1C family.</text>
</comment>
<feature type="domain" description="PDZ" evidence="16">
    <location>
        <begin position="258"/>
        <end position="354"/>
    </location>
</feature>
<dbReference type="InterPro" id="IPR011782">
    <property type="entry name" value="Pept_S1C_Do"/>
</dbReference>
<evidence type="ECO:0000256" key="8">
    <source>
        <dbReference type="ARBA" id="ARBA00022737"/>
    </source>
</evidence>
<dbReference type="Gene3D" id="2.30.42.10">
    <property type="match status" value="2"/>
</dbReference>
<keyword evidence="10 17" id="KW-0378">Hydrolase</keyword>
<keyword evidence="7" id="KW-0732">Signal</keyword>
<evidence type="ECO:0000256" key="7">
    <source>
        <dbReference type="ARBA" id="ARBA00022729"/>
    </source>
</evidence>
<evidence type="ECO:0000256" key="13">
    <source>
        <dbReference type="ARBA" id="ARBA00032850"/>
    </source>
</evidence>
<feature type="binding site" evidence="15">
    <location>
        <begin position="217"/>
        <end position="219"/>
    </location>
    <ligand>
        <name>substrate</name>
    </ligand>
</feature>
<dbReference type="PRINTS" id="PR00834">
    <property type="entry name" value="PROTEASES2C"/>
</dbReference>
<dbReference type="GO" id="GO:0042597">
    <property type="term" value="C:periplasmic space"/>
    <property type="evidence" value="ECO:0007669"/>
    <property type="project" value="UniProtKB-SubCell"/>
</dbReference>
<evidence type="ECO:0000313" key="17">
    <source>
        <dbReference type="EMBL" id="MBB3066921.1"/>
    </source>
</evidence>
<comment type="subcellular location">
    <subcellularLocation>
        <location evidence="2">Periplasm</location>
    </subcellularLocation>
</comment>
<evidence type="ECO:0000313" key="18">
    <source>
        <dbReference type="Proteomes" id="UP000581135"/>
    </source>
</evidence>
<dbReference type="GO" id="GO:0004252">
    <property type="term" value="F:serine-type endopeptidase activity"/>
    <property type="evidence" value="ECO:0007669"/>
    <property type="project" value="InterPro"/>
</dbReference>
<comment type="catalytic activity">
    <reaction evidence="1">
        <text>Acts on substrates that are at least partially unfolded. The cleavage site P1 residue is normally between a pair of hydrophobic residues, such as Val-|-Val.</text>
        <dbReference type="EC" id="3.4.21.107"/>
    </reaction>
</comment>
<comment type="caution">
    <text evidence="17">The sequence shown here is derived from an EMBL/GenBank/DDBJ whole genome shotgun (WGS) entry which is preliminary data.</text>
</comment>
<reference evidence="17 18" key="1">
    <citation type="submission" date="2020-08" db="EMBL/GenBank/DDBJ databases">
        <title>Genomic Encyclopedia of Type Strains, Phase III (KMG-III): the genomes of soil and plant-associated and newly described type strains.</title>
        <authorList>
            <person name="Whitman W."/>
        </authorList>
    </citation>
    <scope>NUCLEOTIDE SEQUENCE [LARGE SCALE GENOMIC DNA]</scope>
    <source>
        <strain evidence="17 18">CECT 8803</strain>
    </source>
</reference>
<dbReference type="EC" id="3.4.21.107" evidence="4"/>
<sequence length="487" mass="52001">MTIAHASSRASVTGPGALFLALALLLVPLLSATSVHARGTPESFADLAEKLLPSVVNISTTQAVPEGQAQNFEEFFKEFFERRGRPAPERPRRAPSALGSGFIIDASGYVVTNNHVIEDAEEIKVILQDDRTYDATLIGRDEKTDLALLKIEPKEPLPSVDWGDSDELRIGDWIIAIGNPFGLGGTVTAGIVSARARDINAGPYDDFIQSDAAINRGNSGGPMFNMDGEVVGVNTAIFSPSGGSVGIGFAIPSQLARNVILQLRDNGEVKRGWLGVRIQTVTDELAEGLGLDETTGALVASVTPEGPAAEAGIRQGDVILRFNDRKVEDMRRLPRMVAETQIGKSVDVVVWRDKKEKVTVQVMLGELPSDDELASLEPTPMGEGSDGGKVEALGLTLSGINGELRAQFGLPDDIEGVVITDVDPSGNAAEKGLKPGDVILEVDQDPIATPDEVAKRITQSKEEGYRVVTLLVLRDGDPSWVALRLEE</sequence>
<dbReference type="AlphaFoldDB" id="A0A839SVU6"/>
<evidence type="ECO:0000256" key="11">
    <source>
        <dbReference type="ARBA" id="ARBA00022825"/>
    </source>
</evidence>
<dbReference type="Pfam" id="PF13365">
    <property type="entry name" value="Trypsin_2"/>
    <property type="match status" value="1"/>
</dbReference>
<feature type="active site" description="Charge relay system" evidence="14">
    <location>
        <position position="115"/>
    </location>
</feature>
<dbReference type="SUPFAM" id="SSF50156">
    <property type="entry name" value="PDZ domain-like"/>
    <property type="match status" value="2"/>
</dbReference>
<dbReference type="PANTHER" id="PTHR22939">
    <property type="entry name" value="SERINE PROTEASE FAMILY S1C HTRA-RELATED"/>
    <property type="match status" value="1"/>
</dbReference>
<dbReference type="FunFam" id="2.40.10.120:FF:000007">
    <property type="entry name" value="Periplasmic serine endoprotease DegP-like"/>
    <property type="match status" value="1"/>
</dbReference>
<dbReference type="PROSITE" id="PS50106">
    <property type="entry name" value="PDZ"/>
    <property type="match status" value="2"/>
</dbReference>
<dbReference type="Pfam" id="PF13180">
    <property type="entry name" value="PDZ_2"/>
    <property type="match status" value="2"/>
</dbReference>
<feature type="domain" description="PDZ" evidence="16">
    <location>
        <begin position="373"/>
        <end position="476"/>
    </location>
</feature>
<keyword evidence="8" id="KW-0677">Repeat</keyword>
<dbReference type="RefSeq" id="WP_183417742.1">
    <property type="nucleotide sequence ID" value="NZ_JACHXA010000011.1"/>
</dbReference>
<evidence type="ECO:0000256" key="5">
    <source>
        <dbReference type="ARBA" id="ARBA00013958"/>
    </source>
</evidence>
<feature type="binding site" evidence="15">
    <location>
        <position position="115"/>
    </location>
    <ligand>
        <name>substrate</name>
    </ligand>
</feature>
<gene>
    <name evidence="17" type="ORF">FHR98_003232</name>
</gene>
<dbReference type="InterPro" id="IPR001478">
    <property type="entry name" value="PDZ"/>
</dbReference>
<evidence type="ECO:0000256" key="12">
    <source>
        <dbReference type="ARBA" id="ARBA00023016"/>
    </source>
</evidence>
<keyword evidence="18" id="KW-1185">Reference proteome</keyword>
<evidence type="ECO:0000256" key="6">
    <source>
        <dbReference type="ARBA" id="ARBA00022670"/>
    </source>
</evidence>
<organism evidence="17 18">
    <name type="scientific">Limibacillus halophilus</name>
    <dbReference type="NCBI Taxonomy" id="1579333"/>
    <lineage>
        <taxon>Bacteria</taxon>
        <taxon>Pseudomonadati</taxon>
        <taxon>Pseudomonadota</taxon>
        <taxon>Alphaproteobacteria</taxon>
        <taxon>Rhodospirillales</taxon>
        <taxon>Rhodovibrionaceae</taxon>
        <taxon>Limibacillus</taxon>
    </lineage>
</organism>
<feature type="active site" description="Charge relay system" evidence="14">
    <location>
        <position position="219"/>
    </location>
</feature>
<evidence type="ECO:0000256" key="15">
    <source>
        <dbReference type="PIRSR" id="PIRSR611782-2"/>
    </source>
</evidence>
<proteinExistence type="inferred from homology"/>
<dbReference type="SUPFAM" id="SSF50494">
    <property type="entry name" value="Trypsin-like serine proteases"/>
    <property type="match status" value="1"/>
</dbReference>
<evidence type="ECO:0000256" key="14">
    <source>
        <dbReference type="PIRSR" id="PIRSR611782-1"/>
    </source>
</evidence>
<dbReference type="GO" id="GO:0006508">
    <property type="term" value="P:proteolysis"/>
    <property type="evidence" value="ECO:0007669"/>
    <property type="project" value="UniProtKB-KW"/>
</dbReference>
<evidence type="ECO:0000256" key="4">
    <source>
        <dbReference type="ARBA" id="ARBA00013035"/>
    </source>
</evidence>
<keyword evidence="12" id="KW-0346">Stress response</keyword>
<dbReference type="SMART" id="SM00228">
    <property type="entry name" value="PDZ"/>
    <property type="match status" value="2"/>
</dbReference>
<evidence type="ECO:0000256" key="1">
    <source>
        <dbReference type="ARBA" id="ARBA00001772"/>
    </source>
</evidence>
<dbReference type="InterPro" id="IPR001940">
    <property type="entry name" value="Peptidase_S1C"/>
</dbReference>
<feature type="active site" description="Charge relay system" evidence="14">
    <location>
        <position position="145"/>
    </location>
</feature>